<dbReference type="GO" id="GO:0046306">
    <property type="term" value="P:alkanesulfonate catabolic process"/>
    <property type="evidence" value="ECO:0007669"/>
    <property type="project" value="TreeGrafter"/>
</dbReference>
<evidence type="ECO:0000259" key="5">
    <source>
        <dbReference type="Pfam" id="PF00296"/>
    </source>
</evidence>
<keyword evidence="4" id="KW-0503">Monooxygenase</keyword>
<dbReference type="Gene3D" id="3.20.20.30">
    <property type="entry name" value="Luciferase-like domain"/>
    <property type="match status" value="1"/>
</dbReference>
<evidence type="ECO:0000256" key="3">
    <source>
        <dbReference type="ARBA" id="ARBA00023002"/>
    </source>
</evidence>
<evidence type="ECO:0000256" key="4">
    <source>
        <dbReference type="ARBA" id="ARBA00023033"/>
    </source>
</evidence>
<dbReference type="InterPro" id="IPR050172">
    <property type="entry name" value="SsuD_RutA_monooxygenase"/>
</dbReference>
<dbReference type="InterPro" id="IPR036661">
    <property type="entry name" value="Luciferase-like_sf"/>
</dbReference>
<proteinExistence type="predicted"/>
<evidence type="ECO:0000313" key="6">
    <source>
        <dbReference type="EMBL" id="SVB21254.1"/>
    </source>
</evidence>
<keyword evidence="1" id="KW-0285">Flavoprotein</keyword>
<reference evidence="6" key="1">
    <citation type="submission" date="2018-05" db="EMBL/GenBank/DDBJ databases">
        <authorList>
            <person name="Lanie J.A."/>
            <person name="Ng W.-L."/>
            <person name="Kazmierczak K.M."/>
            <person name="Andrzejewski T.M."/>
            <person name="Davidsen T.M."/>
            <person name="Wayne K.J."/>
            <person name="Tettelin H."/>
            <person name="Glass J.I."/>
            <person name="Rusch D."/>
            <person name="Podicherti R."/>
            <person name="Tsui H.-C.T."/>
            <person name="Winkler M.E."/>
        </authorList>
    </citation>
    <scope>NUCLEOTIDE SEQUENCE</scope>
</reference>
<feature type="domain" description="Luciferase-like" evidence="5">
    <location>
        <begin position="1"/>
        <end position="209"/>
    </location>
</feature>
<name>A0A382C5V2_9ZZZZ</name>
<gene>
    <name evidence="6" type="ORF">METZ01_LOCUS174108</name>
</gene>
<dbReference type="Pfam" id="PF00296">
    <property type="entry name" value="Bac_luciferase"/>
    <property type="match status" value="1"/>
</dbReference>
<evidence type="ECO:0000256" key="2">
    <source>
        <dbReference type="ARBA" id="ARBA00022643"/>
    </source>
</evidence>
<dbReference type="PANTHER" id="PTHR42847:SF4">
    <property type="entry name" value="ALKANESULFONATE MONOOXYGENASE-RELATED"/>
    <property type="match status" value="1"/>
</dbReference>
<keyword evidence="2" id="KW-0288">FMN</keyword>
<protein>
    <recommendedName>
        <fullName evidence="5">Luciferase-like domain-containing protein</fullName>
    </recommendedName>
</protein>
<accession>A0A382C5V2</accession>
<dbReference type="InterPro" id="IPR011251">
    <property type="entry name" value="Luciferase-like_dom"/>
</dbReference>
<dbReference type="NCBIfam" id="TIGR03619">
    <property type="entry name" value="F420_Rv2161c"/>
    <property type="match status" value="1"/>
</dbReference>
<dbReference type="InterPro" id="IPR019921">
    <property type="entry name" value="Lucif-like_OxRdtase_Rv2161c"/>
</dbReference>
<dbReference type="AlphaFoldDB" id="A0A382C5V2"/>
<dbReference type="GO" id="GO:0008726">
    <property type="term" value="F:alkanesulfonate monooxygenase activity"/>
    <property type="evidence" value="ECO:0007669"/>
    <property type="project" value="TreeGrafter"/>
</dbReference>
<evidence type="ECO:0000256" key="1">
    <source>
        <dbReference type="ARBA" id="ARBA00022630"/>
    </source>
</evidence>
<keyword evidence="3" id="KW-0560">Oxidoreductase</keyword>
<dbReference type="PANTHER" id="PTHR42847">
    <property type="entry name" value="ALKANESULFONATE MONOOXYGENASE"/>
    <property type="match status" value="1"/>
</dbReference>
<organism evidence="6">
    <name type="scientific">marine metagenome</name>
    <dbReference type="NCBI Taxonomy" id="408172"/>
    <lineage>
        <taxon>unclassified sequences</taxon>
        <taxon>metagenomes</taxon>
        <taxon>ecological metagenomes</taxon>
    </lineage>
</organism>
<sequence>MRFSFTHPMSAGAHDRRLVGREGLTRLAQAAEAAGFDAIGFTDHPMPGSRWLAAGGHDALDPFSALAFCAAAAGRLRLMTNIAVLPYRNPFILAKAAATVDVLSDGRLILGTGTGYQKAEYRALGADFDDRNDRFDEALDALIAAWTTDDLAFEGHRFVAVGNTANPRPVQEPHPPIWIGGNSARARARVARCGQGWSPFPTPAAMAATARTAALETVDDLRPMLDDLWRRLEEAGRADPVDVHFACSAGGAPGDGDFGAEAHLEGLSALAGIGVTWTGVAVPGDDPDRTLEVIQRYGEEVISRA</sequence>
<dbReference type="SUPFAM" id="SSF51679">
    <property type="entry name" value="Bacterial luciferase-like"/>
    <property type="match status" value="1"/>
</dbReference>
<dbReference type="EMBL" id="UINC01032878">
    <property type="protein sequence ID" value="SVB21254.1"/>
    <property type="molecule type" value="Genomic_DNA"/>
</dbReference>